<organism evidence="7 8">
    <name type="scientific">Microbacterium gallinarum</name>
    <dbReference type="NCBI Taxonomy" id="2762209"/>
    <lineage>
        <taxon>Bacteria</taxon>
        <taxon>Bacillati</taxon>
        <taxon>Actinomycetota</taxon>
        <taxon>Actinomycetes</taxon>
        <taxon>Micrococcales</taxon>
        <taxon>Microbacteriaceae</taxon>
        <taxon>Microbacterium</taxon>
    </lineage>
</organism>
<dbReference type="PANTHER" id="PTHR43370">
    <property type="entry name" value="SUGAR ABC TRANSPORTER INTEGRAL MEMBRANE PROTEIN-RELATED"/>
    <property type="match status" value="1"/>
</dbReference>
<keyword evidence="3 6" id="KW-0812">Transmembrane</keyword>
<evidence type="ECO:0000256" key="2">
    <source>
        <dbReference type="ARBA" id="ARBA00022475"/>
    </source>
</evidence>
<feature type="transmembrane region" description="Helical" evidence="6">
    <location>
        <begin position="365"/>
        <end position="382"/>
    </location>
</feature>
<dbReference type="Pfam" id="PF02653">
    <property type="entry name" value="BPD_transp_2"/>
    <property type="match status" value="1"/>
</dbReference>
<feature type="transmembrane region" description="Helical" evidence="6">
    <location>
        <begin position="175"/>
        <end position="197"/>
    </location>
</feature>
<evidence type="ECO:0000256" key="1">
    <source>
        <dbReference type="ARBA" id="ARBA00004651"/>
    </source>
</evidence>
<evidence type="ECO:0000256" key="5">
    <source>
        <dbReference type="ARBA" id="ARBA00023136"/>
    </source>
</evidence>
<sequence>MIPTPTPDAAGASPGASGRVGPALAPATAADGTIQLATVKVRHWKMAISLGITTVLLFLLFLLVPRDGVSTFRLSDRSSSLEIPNVSVPTAATSWAVLVVLVLLTLWAVWNAWSYRRTGVWLPIVYGVLAIFAFLTWAAAGGLVPVTGLLFGAVSLSVPLIFGALGGVIGERVGVVNVAIEGQFLLGAFSAALISSITGNPFVGLLGAMVGGVLVAFVLAAFSIKYLVDQVIVGVVLNVLVTGLTGFLYGALLVPNEATLNRPIRFTRLEIPLLGDIPIIGPVLFNQTFIVYLMYITVGVVAWGLYRTRWGLRLRAVGEHPQAADTVGIKVNTSRFWNVSLAGAIAGIGGAFFTLVSVGQFTKEMTAGLGFIALAAVIFGRWDPIRATLAALLFGFATNLQNLLTVLKTPIPSEFMLMLPYLVTIIAVAGFAGQIRGPAAAGKPYVKG</sequence>
<feature type="transmembrane region" description="Helical" evidence="6">
    <location>
        <begin position="231"/>
        <end position="252"/>
    </location>
</feature>
<name>A0ABR8WZ00_9MICO</name>
<feature type="transmembrane region" description="Helical" evidence="6">
    <location>
        <begin position="389"/>
        <end position="409"/>
    </location>
</feature>
<feature type="transmembrane region" description="Helical" evidence="6">
    <location>
        <begin position="146"/>
        <end position="168"/>
    </location>
</feature>
<comment type="subcellular location">
    <subcellularLocation>
        <location evidence="1">Cell membrane</location>
        <topology evidence="1">Multi-pass membrane protein</topology>
    </subcellularLocation>
</comment>
<keyword evidence="8" id="KW-1185">Reference proteome</keyword>
<dbReference type="InterPro" id="IPR001851">
    <property type="entry name" value="ABC_transp_permease"/>
</dbReference>
<feature type="transmembrane region" description="Helical" evidence="6">
    <location>
        <begin position="203"/>
        <end position="224"/>
    </location>
</feature>
<keyword evidence="5 6" id="KW-0472">Membrane</keyword>
<evidence type="ECO:0000256" key="4">
    <source>
        <dbReference type="ARBA" id="ARBA00022989"/>
    </source>
</evidence>
<dbReference type="Proteomes" id="UP000602532">
    <property type="component" value="Unassembled WGS sequence"/>
</dbReference>
<dbReference type="CDD" id="cd06580">
    <property type="entry name" value="TM_PBP1_transp_TpRbsC_like"/>
    <property type="match status" value="1"/>
</dbReference>
<comment type="caution">
    <text evidence="7">The sequence shown here is derived from an EMBL/GenBank/DDBJ whole genome shotgun (WGS) entry which is preliminary data.</text>
</comment>
<feature type="transmembrane region" description="Helical" evidence="6">
    <location>
        <begin position="415"/>
        <end position="433"/>
    </location>
</feature>
<gene>
    <name evidence="7" type="ORF">H9622_01655</name>
</gene>
<dbReference type="PANTHER" id="PTHR43370:SF1">
    <property type="entry name" value="GUANOSINE ABC TRANSPORTER PERMEASE PROTEIN NUPQ"/>
    <property type="match status" value="1"/>
</dbReference>
<evidence type="ECO:0000313" key="7">
    <source>
        <dbReference type="EMBL" id="MBD8022294.1"/>
    </source>
</evidence>
<dbReference type="EMBL" id="JACSPM010000001">
    <property type="protein sequence ID" value="MBD8022294.1"/>
    <property type="molecule type" value="Genomic_DNA"/>
</dbReference>
<proteinExistence type="predicted"/>
<protein>
    <submittedName>
        <fullName evidence="7">ABC transporter permease</fullName>
    </submittedName>
</protein>
<feature type="transmembrane region" description="Helical" evidence="6">
    <location>
        <begin position="120"/>
        <end position="140"/>
    </location>
</feature>
<feature type="transmembrane region" description="Helical" evidence="6">
    <location>
        <begin position="92"/>
        <end position="113"/>
    </location>
</feature>
<keyword evidence="4 6" id="KW-1133">Transmembrane helix</keyword>
<evidence type="ECO:0000256" key="6">
    <source>
        <dbReference type="SAM" id="Phobius"/>
    </source>
</evidence>
<feature type="transmembrane region" description="Helical" evidence="6">
    <location>
        <begin position="46"/>
        <end position="64"/>
    </location>
</feature>
<keyword evidence="2" id="KW-1003">Cell membrane</keyword>
<evidence type="ECO:0000256" key="3">
    <source>
        <dbReference type="ARBA" id="ARBA00022692"/>
    </source>
</evidence>
<evidence type="ECO:0000313" key="8">
    <source>
        <dbReference type="Proteomes" id="UP000602532"/>
    </source>
</evidence>
<reference evidence="7 8" key="1">
    <citation type="submission" date="2020-08" db="EMBL/GenBank/DDBJ databases">
        <title>A Genomic Blueprint of the Chicken Gut Microbiome.</title>
        <authorList>
            <person name="Gilroy R."/>
            <person name="Ravi A."/>
            <person name="Getino M."/>
            <person name="Pursley I."/>
            <person name="Horton D.L."/>
            <person name="Alikhan N.-F."/>
            <person name="Baker D."/>
            <person name="Gharbi K."/>
            <person name="Hall N."/>
            <person name="Watson M."/>
            <person name="Adriaenssens E.M."/>
            <person name="Foster-Nyarko E."/>
            <person name="Jarju S."/>
            <person name="Secka A."/>
            <person name="Antonio M."/>
            <person name="Oren A."/>
            <person name="Chaudhuri R."/>
            <person name="La Ragione R.M."/>
            <person name="Hildebrand F."/>
            <person name="Pallen M.J."/>
        </authorList>
    </citation>
    <scope>NUCLEOTIDE SEQUENCE [LARGE SCALE GENOMIC DNA]</scope>
    <source>
        <strain evidence="7 8">Sa1CUA4</strain>
    </source>
</reference>
<accession>A0ABR8WZ00</accession>
<feature type="transmembrane region" description="Helical" evidence="6">
    <location>
        <begin position="289"/>
        <end position="306"/>
    </location>
</feature>
<feature type="transmembrane region" description="Helical" evidence="6">
    <location>
        <begin position="336"/>
        <end position="359"/>
    </location>
</feature>